<name>A0A1V2LCF0_CYBFA</name>
<dbReference type="GO" id="GO:0008270">
    <property type="term" value="F:zinc ion binding"/>
    <property type="evidence" value="ECO:0007669"/>
    <property type="project" value="InterPro"/>
</dbReference>
<dbReference type="InterPro" id="IPR036174">
    <property type="entry name" value="Znf_Sec23_Sec24_sf"/>
</dbReference>
<keyword evidence="5" id="KW-0333">Golgi apparatus</keyword>
<comment type="subcellular location">
    <subcellularLocation>
        <location evidence="1">Golgi apparatus membrane</location>
    </subcellularLocation>
</comment>
<dbReference type="VEuPathDB" id="FungiDB:BON22_1127"/>
<dbReference type="SUPFAM" id="SSF81811">
    <property type="entry name" value="Helical domain of Sec23/24"/>
    <property type="match status" value="1"/>
</dbReference>
<evidence type="ECO:0000256" key="4">
    <source>
        <dbReference type="ARBA" id="ARBA00022927"/>
    </source>
</evidence>
<dbReference type="Proteomes" id="UP000189513">
    <property type="component" value="Unassembled WGS sequence"/>
</dbReference>
<dbReference type="GO" id="GO:0090110">
    <property type="term" value="P:COPII-coated vesicle cargo loading"/>
    <property type="evidence" value="ECO:0007669"/>
    <property type="project" value="TreeGrafter"/>
</dbReference>
<dbReference type="GO" id="GO:0006886">
    <property type="term" value="P:intracellular protein transport"/>
    <property type="evidence" value="ECO:0007669"/>
    <property type="project" value="InterPro"/>
</dbReference>
<accession>A0A1V2LCF0</accession>
<evidence type="ECO:0000256" key="6">
    <source>
        <dbReference type="SAM" id="MobiDB-lite"/>
    </source>
</evidence>
<keyword evidence="12" id="KW-1185">Reference proteome</keyword>
<evidence type="ECO:0000313" key="12">
    <source>
        <dbReference type="Proteomes" id="UP000189513"/>
    </source>
</evidence>
<dbReference type="InterPro" id="IPR029006">
    <property type="entry name" value="ADF-H/Gelsolin-like_dom_sf"/>
</dbReference>
<dbReference type="Gene3D" id="2.60.40.1670">
    <property type="entry name" value="beta-sandwich domain of Sec23/24"/>
    <property type="match status" value="1"/>
</dbReference>
<feature type="domain" description="Sec23/Sec24 trunk" evidence="8">
    <location>
        <begin position="292"/>
        <end position="514"/>
    </location>
</feature>
<evidence type="ECO:0000259" key="10">
    <source>
        <dbReference type="Pfam" id="PF08033"/>
    </source>
</evidence>
<dbReference type="Gene3D" id="2.30.30.380">
    <property type="entry name" value="Zn-finger domain of Sec23/24"/>
    <property type="match status" value="1"/>
</dbReference>
<evidence type="ECO:0000259" key="9">
    <source>
        <dbReference type="Pfam" id="PF04815"/>
    </source>
</evidence>
<proteinExistence type="inferred from homology"/>
<dbReference type="InterPro" id="IPR012990">
    <property type="entry name" value="Beta-sandwich_Sec23_24"/>
</dbReference>
<dbReference type="GO" id="GO:0000149">
    <property type="term" value="F:SNARE binding"/>
    <property type="evidence" value="ECO:0007669"/>
    <property type="project" value="TreeGrafter"/>
</dbReference>
<organism evidence="11 12">
    <name type="scientific">Cyberlindnera fabianii</name>
    <name type="common">Yeast</name>
    <name type="synonym">Hansenula fabianii</name>
    <dbReference type="NCBI Taxonomy" id="36022"/>
    <lineage>
        <taxon>Eukaryota</taxon>
        <taxon>Fungi</taxon>
        <taxon>Dikarya</taxon>
        <taxon>Ascomycota</taxon>
        <taxon>Saccharomycotina</taxon>
        <taxon>Saccharomycetes</taxon>
        <taxon>Phaffomycetales</taxon>
        <taxon>Phaffomycetaceae</taxon>
        <taxon>Cyberlindnera</taxon>
    </lineage>
</organism>
<dbReference type="Gene3D" id="3.40.50.410">
    <property type="entry name" value="von Willebrand factor, type A domain"/>
    <property type="match status" value="1"/>
</dbReference>
<dbReference type="SUPFAM" id="SSF82754">
    <property type="entry name" value="C-terminal, gelsolin-like domain of Sec23/24"/>
    <property type="match status" value="1"/>
</dbReference>
<feature type="compositionally biased region" description="Low complexity" evidence="6">
    <location>
        <begin position="87"/>
        <end position="112"/>
    </location>
</feature>
<feature type="compositionally biased region" description="Polar residues" evidence="6">
    <location>
        <begin position="36"/>
        <end position="72"/>
    </location>
</feature>
<dbReference type="Pfam" id="PF04811">
    <property type="entry name" value="Sec23_trunk"/>
    <property type="match status" value="1"/>
</dbReference>
<dbReference type="OMA" id="INPFMTF"/>
<dbReference type="Gene3D" id="3.40.20.10">
    <property type="entry name" value="Severin"/>
    <property type="match status" value="1"/>
</dbReference>
<dbReference type="GO" id="GO:0030127">
    <property type="term" value="C:COPII vesicle coat"/>
    <property type="evidence" value="ECO:0007669"/>
    <property type="project" value="InterPro"/>
</dbReference>
<dbReference type="PANTHER" id="PTHR13803">
    <property type="entry name" value="SEC24-RELATED PROTEIN"/>
    <property type="match status" value="1"/>
</dbReference>
<dbReference type="InterPro" id="IPR006900">
    <property type="entry name" value="Sec23/24_helical_dom"/>
</dbReference>
<dbReference type="InterPro" id="IPR036175">
    <property type="entry name" value="Sec23/24_helical_dom_sf"/>
</dbReference>
<sequence length="903" mass="100482">MDPTAEITEGVQHVSLQAPAPRKKKTARAYHNLTPAQPNSATFAQPQFSRPSNAFQSPSPSQGMFSSVQNGFNPMATPPLGAGGFGPPAATTTHSSSTLAAAQAASMGSPSATTGDSLDVTYGRHVNQEEFKTEPFKSFHNVHPPTSVTRFQAIDQGVAVPKFSRLSMYAVPDSETLRASTKLPLGLTIRPFAPLDSDEEPIPEIDFTDSIQGPPRCRRCRTYVNPAMKFTHDNKYVCNMCNFASPCDYNYQCPLDVSGRRIDVLQRPELHKGVVDFVVPSSYWVDDNKAPEALHHLFVIDVTATNDVVAATIEAIRSTLMSLPPSVRVGIMTYNTQIQFYNLDSERTHVIVASDLEDPFVPIHRGLFVDPQEHSQEIYATLNHIEQAYVDFKGSEVAYGAVLHYALEALKTVGGGKITTTLSRLPTWGPGSLTNPDNKDMGSGTFKSESEFYQRLADGFIRHNVGMDLFVLSSGAVRLVDSANVVFKTAGSLKLYSNFVAARDEAQYFEEFKASVLNTKGYQAQLKVRCSNGLQVSDYYGNFDANGAQDPKLPILSSDQQVSVLFKYDSKLDSTQDAHFQTALLFTGIDGKRRVRVINTIASVTTEISTVFAFADQDTVVDIIVKNCLHYVTKQHPTEVKNSTKAKIVDILHRYRTLVSHPNLLPTQMIFPDSLSTLPAFINSFQKAKLFRTGVQNNTKVYDYYLHNSLPLERLMYHLYPAMINLIQISETDCLYDDTGKFNMPQNTRASHQFVSLGSALFVFTGSKLLLYIHSQVNPLLVKDLFGVDDVSLLDPSTHTLPELDTHVNLQARNIIKYFTDFLGLEFLGFQLVRQRLDGAEFEFNDCMVEDRALDKTESYTEFITSTHRQIREAIDNSKNDQSSTNHLAEHEDSTLSQRFAHI</sequence>
<dbReference type="Pfam" id="PF08033">
    <property type="entry name" value="Sec23_BS"/>
    <property type="match status" value="1"/>
</dbReference>
<comment type="caution">
    <text evidence="11">The sequence shown here is derived from an EMBL/GenBank/DDBJ whole genome shotgun (WGS) entry which is preliminary data.</text>
</comment>
<reference evidence="12" key="1">
    <citation type="journal article" date="2017" name="Genome Announc.">
        <title>Genome sequences of Cyberlindnera fabianii 65, Pichia kudriavzevii 129, and Saccharomyces cerevisiae 131 isolated from fermented masau fruits in Zimbabwe.</title>
        <authorList>
            <person name="van Rijswijck I.M.H."/>
            <person name="Derks M.F.L."/>
            <person name="Abee T."/>
            <person name="de Ridder D."/>
            <person name="Smid E.J."/>
        </authorList>
    </citation>
    <scope>NUCLEOTIDE SEQUENCE [LARGE SCALE GENOMIC DNA]</scope>
    <source>
        <strain evidence="12">65</strain>
    </source>
</reference>
<protein>
    <submittedName>
        <fullName evidence="11">SED5-binding protein 3</fullName>
    </submittedName>
</protein>
<dbReference type="Gene3D" id="1.20.120.730">
    <property type="entry name" value="Sec23/Sec24 helical domain"/>
    <property type="match status" value="1"/>
</dbReference>
<evidence type="ECO:0000313" key="11">
    <source>
        <dbReference type="EMBL" id="ONH68751.1"/>
    </source>
</evidence>
<evidence type="ECO:0000256" key="3">
    <source>
        <dbReference type="ARBA" id="ARBA00022448"/>
    </source>
</evidence>
<dbReference type="InterPro" id="IPR006896">
    <property type="entry name" value="Sec23/24_trunk_dom"/>
</dbReference>
<dbReference type="Pfam" id="PF04815">
    <property type="entry name" value="Sec23_helical"/>
    <property type="match status" value="1"/>
</dbReference>
<dbReference type="Pfam" id="PF04810">
    <property type="entry name" value="zf-Sec23_Sec24"/>
    <property type="match status" value="1"/>
</dbReference>
<evidence type="ECO:0000256" key="1">
    <source>
        <dbReference type="ARBA" id="ARBA00004394"/>
    </source>
</evidence>
<feature type="domain" description="Zinc finger Sec23/Sec24-type" evidence="7">
    <location>
        <begin position="214"/>
        <end position="251"/>
    </location>
</feature>
<dbReference type="STRING" id="36022.A0A1V2LCF0"/>
<evidence type="ECO:0000259" key="7">
    <source>
        <dbReference type="Pfam" id="PF04810"/>
    </source>
</evidence>
<dbReference type="SUPFAM" id="SSF53300">
    <property type="entry name" value="vWA-like"/>
    <property type="match status" value="1"/>
</dbReference>
<dbReference type="EMBL" id="MPUK01000002">
    <property type="protein sequence ID" value="ONH68751.1"/>
    <property type="molecule type" value="Genomic_DNA"/>
</dbReference>
<comment type="similarity">
    <text evidence="2">Belongs to the SEC23/SEC24 family. SEC24 subfamily.</text>
</comment>
<dbReference type="InterPro" id="IPR006895">
    <property type="entry name" value="Znf_Sec23_Sec24"/>
</dbReference>
<gene>
    <name evidence="11" type="ORF">BON22_1127</name>
</gene>
<dbReference type="InterPro" id="IPR050550">
    <property type="entry name" value="SEC23_SEC24_subfamily"/>
</dbReference>
<dbReference type="GO" id="GO:0070971">
    <property type="term" value="C:endoplasmic reticulum exit site"/>
    <property type="evidence" value="ECO:0007669"/>
    <property type="project" value="TreeGrafter"/>
</dbReference>
<evidence type="ECO:0000256" key="5">
    <source>
        <dbReference type="ARBA" id="ARBA00023034"/>
    </source>
</evidence>
<evidence type="ECO:0000259" key="8">
    <source>
        <dbReference type="Pfam" id="PF04811"/>
    </source>
</evidence>
<dbReference type="InterPro" id="IPR036180">
    <property type="entry name" value="Gelsolin-like_dom_sf"/>
</dbReference>
<evidence type="ECO:0000256" key="2">
    <source>
        <dbReference type="ARBA" id="ARBA00008334"/>
    </source>
</evidence>
<dbReference type="SUPFAM" id="SSF82919">
    <property type="entry name" value="Zn-finger domain of Sec23/24"/>
    <property type="match status" value="1"/>
</dbReference>
<feature type="region of interest" description="Disordered" evidence="6">
    <location>
        <begin position="36"/>
        <end position="119"/>
    </location>
</feature>
<keyword evidence="4" id="KW-0653">Protein transport</keyword>
<dbReference type="AlphaFoldDB" id="A0A1V2LCF0"/>
<feature type="domain" description="Sec23/Sec24 helical" evidence="9">
    <location>
        <begin position="616"/>
        <end position="716"/>
    </location>
</feature>
<feature type="region of interest" description="Disordered" evidence="6">
    <location>
        <begin position="877"/>
        <end position="903"/>
    </location>
</feature>
<dbReference type="PANTHER" id="PTHR13803:SF4">
    <property type="entry name" value="SECRETORY 24CD, ISOFORM C"/>
    <property type="match status" value="1"/>
</dbReference>
<dbReference type="SUPFAM" id="SSF81995">
    <property type="entry name" value="beta-sandwich domain of Sec23/24"/>
    <property type="match status" value="1"/>
</dbReference>
<keyword evidence="3" id="KW-0813">Transport</keyword>
<dbReference type="GO" id="GO:0000139">
    <property type="term" value="C:Golgi membrane"/>
    <property type="evidence" value="ECO:0007669"/>
    <property type="project" value="UniProtKB-SubCell"/>
</dbReference>
<dbReference type="InterPro" id="IPR036465">
    <property type="entry name" value="vWFA_dom_sf"/>
</dbReference>
<feature type="domain" description="Sec23/Sec24 beta-sandwich" evidence="10">
    <location>
        <begin position="521"/>
        <end position="604"/>
    </location>
</feature>